<dbReference type="PROSITE" id="PS00018">
    <property type="entry name" value="EF_HAND_1"/>
    <property type="match status" value="1"/>
</dbReference>
<feature type="signal peptide" evidence="2">
    <location>
        <begin position="1"/>
        <end position="32"/>
    </location>
</feature>
<sequence precursor="true">MPAFCFSTSSRSRFSLWGVLTAAALIASDAWGQFTTVINLPSDPLPAVLGSDTQVNIFEGANLSIPGFGDHLGKVQNQEINLLGGVLGQPQFDQGSTFNLSDGFIRFVRLRPGVSMTMTGGVTVAGISAPAGSSVSISAADLRINGQPIAGLEAAGASLQIDLPTQYILTGAFADGSPLFIRSTNGDIAAGTLSVHAIASPANPRSLIVASLDPVPTTIGDLQTLRVDSGAALPANFQATAGSELIIEPGGAVGNNARFYGAEVTLLGSPIASAGGTLGNFAYAHTGSNVAIEGGTVGVEFYATVGSTVNIRDGSVGDRFRAGGGSVVNISGGAVGKTFDGQAGSVVNISGGWVNEGLTTHGTLNFSGGTIRDDASALSDSVFTMSGGTIGEDFAARAGSQVHISGGLVGQKFVASSGSNVSISGGTVQTRFAAASGSTVSISGGLLEGFTAGSGSNVSISGGLFADGTLFSNSSNTLLEGSEFYLDGVAVAGPAVVAEQATFEVPFGSLFSGFFADGTPFAFSPTDGDSLDNKTIILRRAAALPAGPATINAPFDAVPAGVRSGQTLLVGAGAVVPSSFGAGPGSTVRVLPGGSIGKNFEAVGAVVEVAGGAIASDFDAFAASHVTVTDGAVGGIFQAHSGSSVRVEGGRFGVAFTALAGSDVQISGGSFGEVYGNALRVLPGSQVSVSGGSFSVGVDIATDASIEISGGKLGRTLRVHTGAEAKVTGGGFGQFFMIDSGGTVMLHGGDFRINGAPLAGLTTVGDVVVPSLGPTDVLSGTLADGTPFAFSKEDGDVLAAGGFSLHAAEVAPVTQTVFTASSGALPLGVRTGQLVRFDASGAAPVNDFNAGYNSLVWVEPRGAVGDNLEAAGAVIVAGGAVGHDFDALPGSSVSVGGGVVGVGLQGFAGSSILISEGEIGAGFSSAGLVTVAGGHTRDLQMLAGGFVSVSGGEIDFELRIAGDASGQSTGGIVQGLTVSSGGRYVVKGGVIGGDPTLRTSVSVSGELQVDGGTIDRLISVQSEGLVEINAGSVAALSARGDSVVHVNGGNILGSLSLDNDGAVVVSGGSTGDGVTTSSFSASLAIHGSDFRLNGEPIAALATVGATIAQNLSQNEVLSGTLEDGTPFVLAPIDGDTIRPNSLTLSRSHFGPTTSTLNKPRNGLIAGESRTVTGGEVLGQNFNAGRLSQLAVQAGGAVGDNLEAIDAQVTITGGAVGEGFDAFRGATVNISGGSVGSSFDVFDGAVANISGGAVGDDLHAHSGGQINISGGSIGENLYVFRDGVVEMSGGTLGANVRVVDGGTLNLVGRSFVLDGVDLSQTMSGAEPLTIASRGGVLSGLLADGLPFTLALGTDTYSQDYVAPTATLTIALAFVPGDYDRNGVVDAADYLIWRSSFGAPVASPGDGADGNLDGIVDAADFSVWRDHLAGGAATASASVPEPAGVMLALFGVALSLTPLLRRGRTPSV</sequence>
<feature type="chain" id="PRO_5022031273" description="Dockerin domain-containing protein" evidence="2">
    <location>
        <begin position="33"/>
        <end position="1466"/>
    </location>
</feature>
<feature type="region of interest" description="Disordered" evidence="1">
    <location>
        <begin position="1143"/>
        <end position="1162"/>
    </location>
</feature>
<dbReference type="GO" id="GO:0000272">
    <property type="term" value="P:polysaccharide catabolic process"/>
    <property type="evidence" value="ECO:0007669"/>
    <property type="project" value="InterPro"/>
</dbReference>
<dbReference type="KEGG" id="pnd:Pla175_46510"/>
<dbReference type="Proteomes" id="UP000317429">
    <property type="component" value="Chromosome"/>
</dbReference>
<organism evidence="3 4">
    <name type="scientific">Pirellulimonas nuda</name>
    <dbReference type="NCBI Taxonomy" id="2528009"/>
    <lineage>
        <taxon>Bacteria</taxon>
        <taxon>Pseudomonadati</taxon>
        <taxon>Planctomycetota</taxon>
        <taxon>Planctomycetia</taxon>
        <taxon>Pirellulales</taxon>
        <taxon>Lacipirellulaceae</taxon>
        <taxon>Pirellulimonas</taxon>
    </lineage>
</organism>
<accession>A0A518DIC5</accession>
<proteinExistence type="predicted"/>
<keyword evidence="4" id="KW-1185">Reference proteome</keyword>
<evidence type="ECO:0000256" key="2">
    <source>
        <dbReference type="SAM" id="SignalP"/>
    </source>
</evidence>
<dbReference type="Gene3D" id="1.10.1330.10">
    <property type="entry name" value="Dockerin domain"/>
    <property type="match status" value="1"/>
</dbReference>
<feature type="compositionally biased region" description="Polar residues" evidence="1">
    <location>
        <begin position="1143"/>
        <end position="1158"/>
    </location>
</feature>
<dbReference type="SUPFAM" id="SSF63446">
    <property type="entry name" value="Type I dockerin domain"/>
    <property type="match status" value="1"/>
</dbReference>
<name>A0A518DIC5_9BACT</name>
<evidence type="ECO:0000313" key="3">
    <source>
        <dbReference type="EMBL" id="QDU91231.1"/>
    </source>
</evidence>
<gene>
    <name evidence="3" type="ORF">Pla175_46510</name>
</gene>
<reference evidence="3 4" key="1">
    <citation type="submission" date="2019-02" db="EMBL/GenBank/DDBJ databases">
        <title>Deep-cultivation of Planctomycetes and their phenomic and genomic characterization uncovers novel biology.</title>
        <authorList>
            <person name="Wiegand S."/>
            <person name="Jogler M."/>
            <person name="Boedeker C."/>
            <person name="Pinto D."/>
            <person name="Vollmers J."/>
            <person name="Rivas-Marin E."/>
            <person name="Kohn T."/>
            <person name="Peeters S.H."/>
            <person name="Heuer A."/>
            <person name="Rast P."/>
            <person name="Oberbeckmann S."/>
            <person name="Bunk B."/>
            <person name="Jeske O."/>
            <person name="Meyerdierks A."/>
            <person name="Storesund J.E."/>
            <person name="Kallscheuer N."/>
            <person name="Luecker S."/>
            <person name="Lage O.M."/>
            <person name="Pohl T."/>
            <person name="Merkel B.J."/>
            <person name="Hornburger P."/>
            <person name="Mueller R.-W."/>
            <person name="Bruemmer F."/>
            <person name="Labrenz M."/>
            <person name="Spormann A.M."/>
            <person name="Op den Camp H."/>
            <person name="Overmann J."/>
            <person name="Amann R."/>
            <person name="Jetten M.S.M."/>
            <person name="Mascher T."/>
            <person name="Medema M.H."/>
            <person name="Devos D.P."/>
            <person name="Kaster A.-K."/>
            <person name="Ovreas L."/>
            <person name="Rohde M."/>
            <person name="Galperin M.Y."/>
            <person name="Jogler C."/>
        </authorList>
    </citation>
    <scope>NUCLEOTIDE SEQUENCE [LARGE SCALE GENOMIC DNA]</scope>
    <source>
        <strain evidence="3 4">Pla175</strain>
    </source>
</reference>
<evidence type="ECO:0008006" key="5">
    <source>
        <dbReference type="Google" id="ProtNLM"/>
    </source>
</evidence>
<dbReference type="InterPro" id="IPR018247">
    <property type="entry name" value="EF_Hand_1_Ca_BS"/>
</dbReference>
<dbReference type="InterPro" id="IPR036439">
    <property type="entry name" value="Dockerin_dom_sf"/>
</dbReference>
<evidence type="ECO:0000313" key="4">
    <source>
        <dbReference type="Proteomes" id="UP000317429"/>
    </source>
</evidence>
<dbReference type="EMBL" id="CP036291">
    <property type="protein sequence ID" value="QDU91231.1"/>
    <property type="molecule type" value="Genomic_DNA"/>
</dbReference>
<evidence type="ECO:0000256" key="1">
    <source>
        <dbReference type="SAM" id="MobiDB-lite"/>
    </source>
</evidence>
<keyword evidence="2" id="KW-0732">Signal</keyword>
<protein>
    <recommendedName>
        <fullName evidence="5">Dockerin domain-containing protein</fullName>
    </recommendedName>
</protein>